<feature type="region of interest" description="Disordered" evidence="9">
    <location>
        <begin position="390"/>
        <end position="416"/>
    </location>
</feature>
<dbReference type="Pfam" id="PF02493">
    <property type="entry name" value="MORN"/>
    <property type="match status" value="7"/>
</dbReference>
<dbReference type="EMBL" id="AMZH03019138">
    <property type="protein sequence ID" value="RRT40751.1"/>
    <property type="molecule type" value="Genomic_DNA"/>
</dbReference>
<feature type="compositionally biased region" description="Acidic residues" evidence="9">
    <location>
        <begin position="58"/>
        <end position="70"/>
    </location>
</feature>
<sequence>MYKAQQQKQHNAKAWESTVRKAQQQQQPGSRRRVCPLAPMSVAPSEDDSGATSPRGEGDDDDSAEGEEEGEVYHAEHVFPSGDFYTGHWAAGTPHGTGKYLWTDGCMYEGEWRYGKTTGRGKFSWPSGATYEGDFKAGFMDGFGTYTGASGETYWGSWSMNLKHGHGKKSYANGDYYDGEWRSGMQDGHGRYVWRSGSEYVGQWRAGLIHGRGALIWANGNRYDGDWDNGNPRGNGSFRWADGGLYVGEWSSENATIQHKGVYYPSPTATSPTTRDPQEEFVADLEECKISLGETISVLPSQKTLNWSGIEARRSSTASESTATDRARRRASVDGAALLRRRPNGRTLTVIGTNDNVGLEKGLDKIYTWESHGDVPSDLFERRSMVEKQDAAEARVPMNPPRMRWRPPRATKKKQGETIMKGHKNYDLMLNLQLGIR</sequence>
<gene>
    <name evidence="10" type="ORF">B296_00031033</name>
</gene>
<accession>A0A426XMT4</accession>
<protein>
    <submittedName>
        <fullName evidence="10">Uncharacterized protein</fullName>
    </submittedName>
</protein>
<evidence type="ECO:0000256" key="2">
    <source>
        <dbReference type="ARBA" id="ARBA00004430"/>
    </source>
</evidence>
<feature type="compositionally biased region" description="Polar residues" evidence="9">
    <location>
        <begin position="20"/>
        <end position="29"/>
    </location>
</feature>
<dbReference type="Proteomes" id="UP000287651">
    <property type="component" value="Unassembled WGS sequence"/>
</dbReference>
<evidence type="ECO:0000256" key="3">
    <source>
        <dbReference type="ARBA" id="ARBA00022490"/>
    </source>
</evidence>
<dbReference type="SUPFAM" id="SSF82185">
    <property type="entry name" value="Histone H3 K4-specific methyltransferase SET7/9 N-terminal domain"/>
    <property type="match status" value="1"/>
</dbReference>
<evidence type="ECO:0000256" key="8">
    <source>
        <dbReference type="ARBA" id="ARBA00023273"/>
    </source>
</evidence>
<dbReference type="AlphaFoldDB" id="A0A426XMT4"/>
<proteinExistence type="predicted"/>
<dbReference type="PANTHER" id="PTHR46613:SF1">
    <property type="entry name" value="RADIAL SPOKE HEAD 10 HOMOLOG B-RELATED"/>
    <property type="match status" value="1"/>
</dbReference>
<evidence type="ECO:0000256" key="4">
    <source>
        <dbReference type="ARBA" id="ARBA00022737"/>
    </source>
</evidence>
<feature type="compositionally biased region" description="Basic residues" evidence="9">
    <location>
        <begin position="403"/>
        <end position="413"/>
    </location>
</feature>
<evidence type="ECO:0000256" key="5">
    <source>
        <dbReference type="ARBA" id="ARBA00022846"/>
    </source>
</evidence>
<evidence type="ECO:0000256" key="7">
    <source>
        <dbReference type="ARBA" id="ARBA00023212"/>
    </source>
</evidence>
<comment type="caution">
    <text evidence="10">The sequence shown here is derived from an EMBL/GenBank/DDBJ whole genome shotgun (WGS) entry which is preliminary data.</text>
</comment>
<keyword evidence="5" id="KW-0282">Flagellum</keyword>
<reference evidence="10 11" key="1">
    <citation type="journal article" date="2014" name="Agronomy (Basel)">
        <title>A Draft Genome Sequence for Ensete ventricosum, the Drought-Tolerant Tree Against Hunger.</title>
        <authorList>
            <person name="Harrison J."/>
            <person name="Moore K.A."/>
            <person name="Paszkiewicz K."/>
            <person name="Jones T."/>
            <person name="Grant M."/>
            <person name="Ambacheew D."/>
            <person name="Muzemil S."/>
            <person name="Studholme D.J."/>
        </authorList>
    </citation>
    <scope>NUCLEOTIDE SEQUENCE [LARGE SCALE GENOMIC DNA]</scope>
</reference>
<evidence type="ECO:0000256" key="1">
    <source>
        <dbReference type="ARBA" id="ARBA00004230"/>
    </source>
</evidence>
<comment type="subcellular location">
    <subcellularLocation>
        <location evidence="1">Cell projection</location>
        <location evidence="1">Cilium</location>
        <location evidence="1">Flagellum</location>
    </subcellularLocation>
    <subcellularLocation>
        <location evidence="2">Cytoplasm</location>
        <location evidence="2">Cytoskeleton</location>
        <location evidence="2">Cilium axoneme</location>
    </subcellularLocation>
</comment>
<evidence type="ECO:0000313" key="10">
    <source>
        <dbReference type="EMBL" id="RRT40751.1"/>
    </source>
</evidence>
<feature type="compositionally biased region" description="Low complexity" evidence="9">
    <location>
        <begin position="1"/>
        <end position="14"/>
    </location>
</feature>
<dbReference type="InterPro" id="IPR003409">
    <property type="entry name" value="MORN"/>
</dbReference>
<name>A0A426XMT4_ENSVE</name>
<evidence type="ECO:0000256" key="9">
    <source>
        <dbReference type="SAM" id="MobiDB-lite"/>
    </source>
</evidence>
<organism evidence="10 11">
    <name type="scientific">Ensete ventricosum</name>
    <name type="common">Abyssinian banana</name>
    <name type="synonym">Musa ensete</name>
    <dbReference type="NCBI Taxonomy" id="4639"/>
    <lineage>
        <taxon>Eukaryota</taxon>
        <taxon>Viridiplantae</taxon>
        <taxon>Streptophyta</taxon>
        <taxon>Embryophyta</taxon>
        <taxon>Tracheophyta</taxon>
        <taxon>Spermatophyta</taxon>
        <taxon>Magnoliopsida</taxon>
        <taxon>Liliopsida</taxon>
        <taxon>Zingiberales</taxon>
        <taxon>Musaceae</taxon>
        <taxon>Ensete</taxon>
    </lineage>
</organism>
<keyword evidence="7" id="KW-0206">Cytoskeleton</keyword>
<keyword evidence="4" id="KW-0677">Repeat</keyword>
<keyword evidence="6" id="KW-0969">Cilium</keyword>
<keyword evidence="3" id="KW-0963">Cytoplasm</keyword>
<dbReference type="GO" id="GO:0016020">
    <property type="term" value="C:membrane"/>
    <property type="evidence" value="ECO:0007669"/>
    <property type="project" value="UniProtKB-ARBA"/>
</dbReference>
<keyword evidence="8" id="KW-0966">Cell projection</keyword>
<dbReference type="SMART" id="SM00698">
    <property type="entry name" value="MORN"/>
    <property type="match status" value="7"/>
</dbReference>
<dbReference type="Gene3D" id="2.20.110.10">
    <property type="entry name" value="Histone H3 K4-specific methyltransferase SET7/9 N-terminal domain"/>
    <property type="match status" value="4"/>
</dbReference>
<dbReference type="PANTHER" id="PTHR46613">
    <property type="entry name" value="RADIAL SPOKE HEAD 10 HOMOLOG B-RELATED"/>
    <property type="match status" value="1"/>
</dbReference>
<evidence type="ECO:0000313" key="11">
    <source>
        <dbReference type="Proteomes" id="UP000287651"/>
    </source>
</evidence>
<evidence type="ECO:0000256" key="6">
    <source>
        <dbReference type="ARBA" id="ARBA00023069"/>
    </source>
</evidence>
<feature type="region of interest" description="Disordered" evidence="9">
    <location>
        <begin position="1"/>
        <end position="70"/>
    </location>
</feature>